<keyword evidence="2" id="KW-0812">Transmembrane</keyword>
<dbReference type="EMBL" id="ML004478">
    <property type="protein sequence ID" value="RKP29674.1"/>
    <property type="molecule type" value="Genomic_DNA"/>
</dbReference>
<dbReference type="GO" id="GO:0016020">
    <property type="term" value="C:membrane"/>
    <property type="evidence" value="ECO:0007669"/>
    <property type="project" value="UniProtKB-SubCell"/>
</dbReference>
<reference evidence="7" key="1">
    <citation type="journal article" date="2018" name="Nat. Microbiol.">
        <title>Leveraging single-cell genomics to expand the fungal tree of life.</title>
        <authorList>
            <person name="Ahrendt S.R."/>
            <person name="Quandt C.A."/>
            <person name="Ciobanu D."/>
            <person name="Clum A."/>
            <person name="Salamov A."/>
            <person name="Andreopoulos B."/>
            <person name="Cheng J.F."/>
            <person name="Woyke T."/>
            <person name="Pelin A."/>
            <person name="Henrissat B."/>
            <person name="Reynolds N.K."/>
            <person name="Benny G.L."/>
            <person name="Smith M.E."/>
            <person name="James T.Y."/>
            <person name="Grigoriev I.V."/>
        </authorList>
    </citation>
    <scope>NUCLEOTIDE SEQUENCE [LARGE SCALE GENOMIC DNA]</scope>
    <source>
        <strain evidence="7">Baker2002</strain>
    </source>
</reference>
<evidence type="ECO:0000256" key="4">
    <source>
        <dbReference type="ARBA" id="ARBA00023136"/>
    </source>
</evidence>
<dbReference type="OrthoDB" id="408954at2759"/>
<comment type="subcellular location">
    <subcellularLocation>
        <location evidence="1">Membrane</location>
    </subcellularLocation>
</comment>
<proteinExistence type="predicted"/>
<evidence type="ECO:0000256" key="1">
    <source>
        <dbReference type="ARBA" id="ARBA00004370"/>
    </source>
</evidence>
<accession>A0A4P9ZA47</accession>
<gene>
    <name evidence="6" type="ORF">METBISCDRAFT_18098</name>
</gene>
<organism evidence="6 7">
    <name type="scientific">Metschnikowia bicuspidata</name>
    <dbReference type="NCBI Taxonomy" id="27322"/>
    <lineage>
        <taxon>Eukaryota</taxon>
        <taxon>Fungi</taxon>
        <taxon>Dikarya</taxon>
        <taxon>Ascomycota</taxon>
        <taxon>Saccharomycotina</taxon>
        <taxon>Pichiomycetes</taxon>
        <taxon>Metschnikowiaceae</taxon>
        <taxon>Metschnikowia</taxon>
    </lineage>
</organism>
<dbReference type="GO" id="GO:0008610">
    <property type="term" value="P:lipid biosynthetic process"/>
    <property type="evidence" value="ECO:0007669"/>
    <property type="project" value="InterPro"/>
</dbReference>
<dbReference type="GO" id="GO:0016491">
    <property type="term" value="F:oxidoreductase activity"/>
    <property type="evidence" value="ECO:0007669"/>
    <property type="project" value="InterPro"/>
</dbReference>
<keyword evidence="3" id="KW-1133">Transmembrane helix</keyword>
<evidence type="ECO:0000313" key="7">
    <source>
        <dbReference type="Proteomes" id="UP000268321"/>
    </source>
</evidence>
<protein>
    <recommendedName>
        <fullName evidence="5">Fatty acid hydroxylase domain-containing protein</fullName>
    </recommendedName>
</protein>
<dbReference type="PANTHER" id="PTHR11863">
    <property type="entry name" value="STEROL DESATURASE"/>
    <property type="match status" value="1"/>
</dbReference>
<dbReference type="Proteomes" id="UP000268321">
    <property type="component" value="Unassembled WGS sequence"/>
</dbReference>
<evidence type="ECO:0000256" key="2">
    <source>
        <dbReference type="ARBA" id="ARBA00022692"/>
    </source>
</evidence>
<dbReference type="InterPro" id="IPR006694">
    <property type="entry name" value="Fatty_acid_hydroxylase"/>
</dbReference>
<evidence type="ECO:0000313" key="6">
    <source>
        <dbReference type="EMBL" id="RKP29674.1"/>
    </source>
</evidence>
<dbReference type="Pfam" id="PF04116">
    <property type="entry name" value="FA_hydroxylase"/>
    <property type="match status" value="1"/>
</dbReference>
<dbReference type="GO" id="GO:0005506">
    <property type="term" value="F:iron ion binding"/>
    <property type="evidence" value="ECO:0007669"/>
    <property type="project" value="InterPro"/>
</dbReference>
<name>A0A4P9ZA47_9ASCO</name>
<dbReference type="AlphaFoldDB" id="A0A4P9ZA47"/>
<feature type="domain" description="Fatty acid hydroxylase" evidence="5">
    <location>
        <begin position="151"/>
        <end position="286"/>
    </location>
</feature>
<evidence type="ECO:0000256" key="3">
    <source>
        <dbReference type="ARBA" id="ARBA00022989"/>
    </source>
</evidence>
<sequence>MSFSLVPKNFSQVVGSPVAPPVLLRPREDLISGVPDGLLAVLSPVLAYWLYASIFHLIDVYELAEKYRIHPSEEEISRNKVTLRRVLYDVAFQHVLQTATGMLALRVDETPTTGNELYQMWYLRQHYVPSFVPDSLLWWAYSYGWSLLRIVMCILFVDTWQYWLHRLMHESKYLYRRFHSRHHRLYVPYSFGALYNDPVEGFFLDTFGTGLISFLLELTPREGMCLFVFATMKTVDDHCGYKLPFDPFQLIFPNNALYHDIHHQSWGFRFNYSQPFFTFWDVMSDTQFKFVAEYQEKQRLITLEKYKQFLATRKTKKDIETESTDAESPILESPTAVSLAVESKKLL</sequence>
<keyword evidence="7" id="KW-1185">Reference proteome</keyword>
<dbReference type="InterPro" id="IPR050307">
    <property type="entry name" value="Sterol_Desaturase_Related"/>
</dbReference>
<keyword evidence="4" id="KW-0472">Membrane</keyword>
<evidence type="ECO:0000259" key="5">
    <source>
        <dbReference type="Pfam" id="PF04116"/>
    </source>
</evidence>